<dbReference type="PROSITE" id="PS00020">
    <property type="entry name" value="ACTININ_2"/>
    <property type="match status" value="1"/>
</dbReference>
<protein>
    <submittedName>
        <fullName evidence="9">Calponin-homology (CH) domain-containing protein</fullName>
    </submittedName>
</protein>
<dbReference type="Proteomes" id="UP000274756">
    <property type="component" value="Unassembled WGS sequence"/>
</dbReference>
<feature type="repeat" description="Filamin" evidence="4">
    <location>
        <begin position="1332"/>
        <end position="1419"/>
    </location>
</feature>
<feature type="repeat" description="Filamin" evidence="4">
    <location>
        <begin position="301"/>
        <end position="383"/>
    </location>
</feature>
<evidence type="ECO:0000256" key="2">
    <source>
        <dbReference type="ARBA" id="ARBA00022737"/>
    </source>
</evidence>
<name>A0A0N4UKQ9_DRAME</name>
<keyword evidence="2" id="KW-0677">Repeat</keyword>
<dbReference type="GO" id="GO:0030036">
    <property type="term" value="P:actin cytoskeleton organization"/>
    <property type="evidence" value="ECO:0007669"/>
    <property type="project" value="InterPro"/>
</dbReference>
<proteinExistence type="inferred from homology"/>
<sequence>METDFEEGLKLIKLIEVLSGKRIGRYSKRVAFRSQKLENVSLALKFLEEEEKIKIVNVDSSAIVDRNLKLILGLVWKLILHYSISKQIWDERISGEEEVERTPKQKLMAWIKRKLPLGLPLNNFTSDWNDGVLLGALVSACAPDLELDWQTWIPTEALQSTRNAMQLANDYLNITPLLTPEELISPAVDEKSVMTYLSQFPQARYRAPLGRVVLFDASPVVGRSTKISVETVDSSVVPDISIIGPSHAPVVYNVNKPTLTTHDITYHPEEAGDYNIRISLRELSSGNSFYLNAMKAQASEGARIVYNNHVHIGEKVEIEVDNTNHNAIEIMVEDPRGQEIILPIVLMGSTHRTEFVPRRVGVHHINVFQNKHHIAGSPFQLDVESLALFNVWGRGLMEEGIRVGDEVIIHADATESGKLPLSVRVFPPSNCSLPVSHSVDETKLHHQFRYVPTVEGIYMVEVKYADEHIGMSPYKVSVGGSSKSSAYAFGPGLEGGIATLPAVFFVQTNGETDQLSFSIEGPAKTEVITKDNGDGSAILQYIPEVEGIYSLNILTHGQHIKGSPFIVMIDSVESKNLPFLQTAYLDGIHPSTSLAKGRPVHFTVNTRKNEDVGLEPVVKVLDSCYNFVPVDVSKLEPGIYSYKFTPETSGRHYISAAVGNIAVENTPFMVRVLDTEKIHVFGPGIGPDVRCQQPTHFFIDAKGAGPGEIEVSLCDREGPAVNLDVLDNDDGSFTVKYTAPRPGSYQLNIIFAGVEIPKIEINVKPQIDVSGIRVEGLENAVVTVNCEKEVHVFTVDGENTRVVIRSPSGRVVEALIEPTFTGFRVRFTPSEIGDYTIDVTYQDIPIEASPFHLHSLPFLNDALTNDDVIAETEYVVNASGPAQANLVVVSGPGLGPVTVSKRTHILIDATRAGFGNIDLFVDGPSKTPIQCIDNHDGTCSMFYVPLIPGVYYLRVLFDDCHVPGSPFEILAESAPTTSISSTPSSSSTCSALQSLCICALSIHCLFFVFICGNYGYEHFVGGFFFHFRYYIFELKNYQCCELQKVVENVLIGHRKDIAIDIGELVAEQDGLEVIIDDGSRHNYLLKLTLGRPNIYTGTWIAQKPGKTKFSIFFDGNLVRENQIVIHRGHDASKCRIYGDGLERAFVHETAEFYIDTQDAGEGTIAMAIKGPSESKTSITDHSNGSCKVEYIPLTPGLYEIHIAFGGEKKDPIPGSPFIAVADYRFDPSKITISELNERIKVDTPTSFIVDASKTSAKPLDACLKVGHQQPIVEEIEPRIYRITFIPSGKVGDELNLDLLYDGQLLHNRPVRLKFVLVPKFDPNQIVLLDSLGGPLPSSFDSSLPTQLTVDLRNIGKLEKLKVVPEVKGPDGKLRNSFLYETDKRGIYFLEYLPDVAGSYIITVFVNGHISKSFYLHAKVTGDAEKCIVKDLPKQQYWEINQTKKFLIDTSKAGRGALNFLSKKGEVVITTKSENNETVVTITPTTLGHHEVDTFFGGKQISSGTMIFEVLDFICNFI</sequence>
<feature type="domain" description="Calponin-homology (CH)" evidence="5">
    <location>
        <begin position="101"/>
        <end position="205"/>
    </location>
</feature>
<evidence type="ECO:0000256" key="1">
    <source>
        <dbReference type="ARBA" id="ARBA00009238"/>
    </source>
</evidence>
<dbReference type="AlphaFoldDB" id="A0A0N4UKQ9"/>
<organism evidence="7 9">
    <name type="scientific">Dracunculus medinensis</name>
    <name type="common">Guinea worm</name>
    <dbReference type="NCBI Taxonomy" id="318479"/>
    <lineage>
        <taxon>Eukaryota</taxon>
        <taxon>Metazoa</taxon>
        <taxon>Ecdysozoa</taxon>
        <taxon>Nematoda</taxon>
        <taxon>Chromadorea</taxon>
        <taxon>Rhabditida</taxon>
        <taxon>Spirurina</taxon>
        <taxon>Dracunculoidea</taxon>
        <taxon>Dracunculidae</taxon>
        <taxon>Dracunculus</taxon>
    </lineage>
</organism>
<dbReference type="InterPro" id="IPR014756">
    <property type="entry name" value="Ig_E-set"/>
</dbReference>
<dbReference type="PANTHER" id="PTHR38537">
    <property type="entry name" value="JITTERBUG, ISOFORM N"/>
    <property type="match status" value="1"/>
</dbReference>
<dbReference type="PROSITE" id="PS50194">
    <property type="entry name" value="FILAMIN_REPEAT"/>
    <property type="match status" value="11"/>
</dbReference>
<dbReference type="Proteomes" id="UP000038040">
    <property type="component" value="Unplaced"/>
</dbReference>
<dbReference type="OrthoDB" id="18740at2759"/>
<feature type="repeat" description="Filamin" evidence="4">
    <location>
        <begin position="1418"/>
        <end position="1509"/>
    </location>
</feature>
<dbReference type="GO" id="GO:0051015">
    <property type="term" value="F:actin filament binding"/>
    <property type="evidence" value="ECO:0007669"/>
    <property type="project" value="InterPro"/>
</dbReference>
<keyword evidence="3" id="KW-0009">Actin-binding</keyword>
<dbReference type="InterPro" id="IPR013783">
    <property type="entry name" value="Ig-like_fold"/>
</dbReference>
<dbReference type="STRING" id="318479.A0A0N4UKQ9"/>
<dbReference type="WBParaSite" id="DME_0000833701-mRNA-1">
    <property type="protein sequence ID" value="DME_0000833701-mRNA-1"/>
    <property type="gene ID" value="DME_0000833701"/>
</dbReference>
<dbReference type="InterPro" id="IPR001589">
    <property type="entry name" value="Actinin_actin-bd_CS"/>
</dbReference>
<evidence type="ECO:0000313" key="7">
    <source>
        <dbReference type="Proteomes" id="UP000038040"/>
    </source>
</evidence>
<dbReference type="EMBL" id="UYYG01001212">
    <property type="protein sequence ID" value="VDN60381.1"/>
    <property type="molecule type" value="Genomic_DNA"/>
</dbReference>
<feature type="repeat" description="Filamin" evidence="4">
    <location>
        <begin position="587"/>
        <end position="672"/>
    </location>
</feature>
<reference evidence="6 8" key="2">
    <citation type="submission" date="2018-11" db="EMBL/GenBank/DDBJ databases">
        <authorList>
            <consortium name="Pathogen Informatics"/>
        </authorList>
    </citation>
    <scope>NUCLEOTIDE SEQUENCE [LARGE SCALE GENOMIC DNA]</scope>
</reference>
<dbReference type="InterPro" id="IPR001298">
    <property type="entry name" value="Filamin/ABP280_rpt"/>
</dbReference>
<dbReference type="InterPro" id="IPR044801">
    <property type="entry name" value="Filamin"/>
</dbReference>
<evidence type="ECO:0000313" key="8">
    <source>
        <dbReference type="Proteomes" id="UP000274756"/>
    </source>
</evidence>
<dbReference type="PROSITE" id="PS50021">
    <property type="entry name" value="CH"/>
    <property type="match status" value="2"/>
</dbReference>
<evidence type="ECO:0000256" key="3">
    <source>
        <dbReference type="ARBA" id="ARBA00023203"/>
    </source>
</evidence>
<dbReference type="PANTHER" id="PTHR38537:SF8">
    <property type="entry name" value="FILAMIN-A"/>
    <property type="match status" value="1"/>
</dbReference>
<dbReference type="SUPFAM" id="SSF81296">
    <property type="entry name" value="E set domains"/>
    <property type="match status" value="11"/>
</dbReference>
<dbReference type="InterPro" id="IPR017868">
    <property type="entry name" value="Filamin/ABP280_repeat-like"/>
</dbReference>
<dbReference type="SMART" id="SM00033">
    <property type="entry name" value="CH"/>
    <property type="match status" value="2"/>
</dbReference>
<evidence type="ECO:0000313" key="6">
    <source>
        <dbReference type="EMBL" id="VDN60381.1"/>
    </source>
</evidence>
<evidence type="ECO:0000256" key="4">
    <source>
        <dbReference type="PROSITE-ProRule" id="PRU00087"/>
    </source>
</evidence>
<feature type="repeat" description="Filamin" evidence="4">
    <location>
        <begin position="391"/>
        <end position="478"/>
    </location>
</feature>
<dbReference type="SUPFAM" id="SSF47576">
    <property type="entry name" value="Calponin-homology domain, CH-domain"/>
    <property type="match status" value="1"/>
</dbReference>
<gene>
    <name evidence="6" type="ORF">DME_LOCUS10354</name>
</gene>
<feature type="repeat" description="Filamin" evidence="4">
    <location>
        <begin position="185"/>
        <end position="294"/>
    </location>
</feature>
<dbReference type="Gene3D" id="1.10.418.10">
    <property type="entry name" value="Calponin-like domain"/>
    <property type="match status" value="2"/>
</dbReference>
<dbReference type="InterPro" id="IPR001715">
    <property type="entry name" value="CH_dom"/>
</dbReference>
<comment type="similarity">
    <text evidence="1">Belongs to the filamin family.</text>
</comment>
<dbReference type="Gene3D" id="2.60.40.10">
    <property type="entry name" value="Immunoglobulins"/>
    <property type="match status" value="11"/>
</dbReference>
<dbReference type="Pfam" id="PF00307">
    <property type="entry name" value="CH"/>
    <property type="match status" value="2"/>
</dbReference>
<evidence type="ECO:0000313" key="9">
    <source>
        <dbReference type="WBParaSite" id="DME_0000833701-mRNA-1"/>
    </source>
</evidence>
<dbReference type="SMART" id="SM00557">
    <property type="entry name" value="IG_FLMN"/>
    <property type="match status" value="10"/>
</dbReference>
<evidence type="ECO:0000259" key="5">
    <source>
        <dbReference type="PROSITE" id="PS50021"/>
    </source>
</evidence>
<feature type="repeat" description="Filamin" evidence="4">
    <location>
        <begin position="764"/>
        <end position="855"/>
    </location>
</feature>
<feature type="repeat" description="Filamin" evidence="4">
    <location>
        <begin position="879"/>
        <end position="971"/>
    </location>
</feature>
<accession>A0A0N4UKQ9</accession>
<dbReference type="Pfam" id="PF00630">
    <property type="entry name" value="Filamin"/>
    <property type="match status" value="8"/>
</dbReference>
<feature type="domain" description="Calponin-homology (CH)" evidence="5">
    <location>
        <begin position="1"/>
        <end position="83"/>
    </location>
</feature>
<reference evidence="9" key="1">
    <citation type="submission" date="2017-02" db="UniProtKB">
        <authorList>
            <consortium name="WormBaseParasite"/>
        </authorList>
    </citation>
    <scope>IDENTIFICATION</scope>
</reference>
<keyword evidence="8" id="KW-1185">Reference proteome</keyword>
<feature type="repeat" description="Filamin" evidence="4">
    <location>
        <begin position="1126"/>
        <end position="1221"/>
    </location>
</feature>
<dbReference type="InterPro" id="IPR036872">
    <property type="entry name" value="CH_dom_sf"/>
</dbReference>
<feature type="repeat" description="Filamin" evidence="4">
    <location>
        <begin position="478"/>
        <end position="569"/>
    </location>
</feature>
<feature type="repeat" description="Filamin" evidence="4">
    <location>
        <begin position="670"/>
        <end position="765"/>
    </location>
</feature>